<evidence type="ECO:0000313" key="1">
    <source>
        <dbReference type="EMBL" id="KAI8004141.1"/>
    </source>
</evidence>
<proteinExistence type="predicted"/>
<reference evidence="1 2" key="1">
    <citation type="journal article" date="2022" name="Plant J.">
        <title>Chromosome-level genome of Camellia lanceoleosa provides a valuable resource for understanding genome evolution and self-incompatibility.</title>
        <authorList>
            <person name="Gong W."/>
            <person name="Xiao S."/>
            <person name="Wang L."/>
            <person name="Liao Z."/>
            <person name="Chang Y."/>
            <person name="Mo W."/>
            <person name="Hu G."/>
            <person name="Li W."/>
            <person name="Zhao G."/>
            <person name="Zhu H."/>
            <person name="Hu X."/>
            <person name="Ji K."/>
            <person name="Xiang X."/>
            <person name="Song Q."/>
            <person name="Yuan D."/>
            <person name="Jin S."/>
            <person name="Zhang L."/>
        </authorList>
    </citation>
    <scope>NUCLEOTIDE SEQUENCE [LARGE SCALE GENOMIC DNA]</scope>
    <source>
        <strain evidence="1">SQ_2022a</strain>
    </source>
</reference>
<name>A0ACC0GTU8_9ERIC</name>
<evidence type="ECO:0000313" key="2">
    <source>
        <dbReference type="Proteomes" id="UP001060215"/>
    </source>
</evidence>
<accession>A0ACC0GTU8</accession>
<keyword evidence="2" id="KW-1185">Reference proteome</keyword>
<gene>
    <name evidence="1" type="ORF">LOK49_LG08G01834</name>
</gene>
<sequence length="122" mass="13770">MTANMVTNKVFYTDSNGRDFLKWVRDYREDWSLAVCQPVARNYYPLSVGIFTKDKKSEFSVLVDHATSGSNIEDGEVELMLHRRMTNDDSGGLVGPLDEIVCAESIAKDLRFDEIIILVSTS</sequence>
<comment type="caution">
    <text evidence="1">The sequence shown here is derived from an EMBL/GenBank/DDBJ whole genome shotgun (WGS) entry which is preliminary data.</text>
</comment>
<dbReference type="EMBL" id="CM045766">
    <property type="protein sequence ID" value="KAI8004141.1"/>
    <property type="molecule type" value="Genomic_DNA"/>
</dbReference>
<organism evidence="1 2">
    <name type="scientific">Camellia lanceoleosa</name>
    <dbReference type="NCBI Taxonomy" id="1840588"/>
    <lineage>
        <taxon>Eukaryota</taxon>
        <taxon>Viridiplantae</taxon>
        <taxon>Streptophyta</taxon>
        <taxon>Embryophyta</taxon>
        <taxon>Tracheophyta</taxon>
        <taxon>Spermatophyta</taxon>
        <taxon>Magnoliopsida</taxon>
        <taxon>eudicotyledons</taxon>
        <taxon>Gunneridae</taxon>
        <taxon>Pentapetalae</taxon>
        <taxon>asterids</taxon>
        <taxon>Ericales</taxon>
        <taxon>Theaceae</taxon>
        <taxon>Camellia</taxon>
    </lineage>
</organism>
<protein>
    <submittedName>
        <fullName evidence="1">Uncharacterized protein</fullName>
    </submittedName>
</protein>
<dbReference type="Proteomes" id="UP001060215">
    <property type="component" value="Chromosome 9"/>
</dbReference>